<keyword evidence="2" id="KW-1185">Reference proteome</keyword>
<dbReference type="AlphaFoldDB" id="A0A015I099"/>
<comment type="caution">
    <text evidence="1">The sequence shown here is derived from an EMBL/GenBank/DDBJ whole genome shotgun (WGS) entry which is preliminary data.</text>
</comment>
<dbReference type="Proteomes" id="UP000022910">
    <property type="component" value="Unassembled WGS sequence"/>
</dbReference>
<organism evidence="1 2">
    <name type="scientific">Rhizophagus irregularis (strain DAOM 197198w)</name>
    <name type="common">Glomus intraradices</name>
    <dbReference type="NCBI Taxonomy" id="1432141"/>
    <lineage>
        <taxon>Eukaryota</taxon>
        <taxon>Fungi</taxon>
        <taxon>Fungi incertae sedis</taxon>
        <taxon>Mucoromycota</taxon>
        <taxon>Glomeromycotina</taxon>
        <taxon>Glomeromycetes</taxon>
        <taxon>Glomerales</taxon>
        <taxon>Glomeraceae</taxon>
        <taxon>Rhizophagus</taxon>
    </lineage>
</organism>
<accession>A0A015I099</accession>
<protein>
    <submittedName>
        <fullName evidence="1">Uncharacterized protein</fullName>
    </submittedName>
</protein>
<evidence type="ECO:0000313" key="1">
    <source>
        <dbReference type="EMBL" id="EXX50342.1"/>
    </source>
</evidence>
<evidence type="ECO:0000313" key="2">
    <source>
        <dbReference type="Proteomes" id="UP000022910"/>
    </source>
</evidence>
<dbReference type="EMBL" id="JEMT01029981">
    <property type="protein sequence ID" value="EXX50342.1"/>
    <property type="molecule type" value="Genomic_DNA"/>
</dbReference>
<gene>
    <name evidence="1" type="ORF">RirG_271620</name>
</gene>
<sequence length="69" mass="7386">MLLGGLTSNAKNMPINSARVEGQSCMQAPICVLLCVSIKAAPPLKRPQRFHPVLDQGARVKSATICIKL</sequence>
<dbReference type="HOGENOM" id="CLU_2777308_0_0_1"/>
<proteinExistence type="predicted"/>
<reference evidence="1 2" key="1">
    <citation type="submission" date="2014-02" db="EMBL/GenBank/DDBJ databases">
        <title>Single nucleus genome sequencing reveals high similarity among nuclei of an endomycorrhizal fungus.</title>
        <authorList>
            <person name="Lin K."/>
            <person name="Geurts R."/>
            <person name="Zhang Z."/>
            <person name="Limpens E."/>
            <person name="Saunders D.G."/>
            <person name="Mu D."/>
            <person name="Pang E."/>
            <person name="Cao H."/>
            <person name="Cha H."/>
            <person name="Lin T."/>
            <person name="Zhou Q."/>
            <person name="Shang Y."/>
            <person name="Li Y."/>
            <person name="Ivanov S."/>
            <person name="Sharma T."/>
            <person name="Velzen R.V."/>
            <person name="Ruijter N.D."/>
            <person name="Aanen D.K."/>
            <person name="Win J."/>
            <person name="Kamoun S."/>
            <person name="Bisseling T."/>
            <person name="Huang S."/>
        </authorList>
    </citation>
    <scope>NUCLEOTIDE SEQUENCE [LARGE SCALE GENOMIC DNA]</scope>
    <source>
        <strain evidence="2">DAOM197198w</strain>
    </source>
</reference>
<name>A0A015I099_RHIIW</name>